<dbReference type="AlphaFoldDB" id="A0A926DZP0"/>
<sequence>MTLKSILGQNIVTVRKEKNITQQNLATMAGISVSHLRSIEHGKGNTTVDIIERVSSCLKIQPYSLLRTAPIPAKKYKRCYRMYTIFYDSYKLEDQSYIGYGILCDGLVIADITTDRPKLGRLVSLCNVKRLSCLHLYDVVEDFLYLISS</sequence>
<dbReference type="Proteomes" id="UP000653127">
    <property type="component" value="Unassembled WGS sequence"/>
</dbReference>
<dbReference type="InterPro" id="IPR001387">
    <property type="entry name" value="Cro/C1-type_HTH"/>
</dbReference>
<dbReference type="SMART" id="SM00530">
    <property type="entry name" value="HTH_XRE"/>
    <property type="match status" value="1"/>
</dbReference>
<dbReference type="SUPFAM" id="SSF47413">
    <property type="entry name" value="lambda repressor-like DNA-binding domains"/>
    <property type="match status" value="1"/>
</dbReference>
<organism evidence="2 3">
    <name type="scientific">Ligaoa zhengdingensis</name>
    <dbReference type="NCBI Taxonomy" id="2763658"/>
    <lineage>
        <taxon>Bacteria</taxon>
        <taxon>Bacillati</taxon>
        <taxon>Bacillota</taxon>
        <taxon>Clostridia</taxon>
        <taxon>Eubacteriales</taxon>
        <taxon>Oscillospiraceae</taxon>
        <taxon>Ligaoa</taxon>
    </lineage>
</organism>
<dbReference type="Gene3D" id="1.10.260.40">
    <property type="entry name" value="lambda repressor-like DNA-binding domains"/>
    <property type="match status" value="1"/>
</dbReference>
<evidence type="ECO:0000259" key="1">
    <source>
        <dbReference type="PROSITE" id="PS50943"/>
    </source>
</evidence>
<dbReference type="EMBL" id="JACRST010000009">
    <property type="protein sequence ID" value="MBC8546732.1"/>
    <property type="molecule type" value="Genomic_DNA"/>
</dbReference>
<dbReference type="InterPro" id="IPR010982">
    <property type="entry name" value="Lambda_DNA-bd_dom_sf"/>
</dbReference>
<keyword evidence="3" id="KW-1185">Reference proteome</keyword>
<accession>A0A926DZP0</accession>
<dbReference type="CDD" id="cd00093">
    <property type="entry name" value="HTH_XRE"/>
    <property type="match status" value="1"/>
</dbReference>
<evidence type="ECO:0000313" key="2">
    <source>
        <dbReference type="EMBL" id="MBC8546732.1"/>
    </source>
</evidence>
<dbReference type="RefSeq" id="WP_425515990.1">
    <property type="nucleotide sequence ID" value="NZ_JACRST010000009.1"/>
</dbReference>
<protein>
    <submittedName>
        <fullName evidence="2">Helix-turn-helix transcriptional regulator</fullName>
    </submittedName>
</protein>
<dbReference type="PROSITE" id="PS50943">
    <property type="entry name" value="HTH_CROC1"/>
    <property type="match status" value="1"/>
</dbReference>
<name>A0A926DZP0_9FIRM</name>
<reference evidence="2" key="1">
    <citation type="submission" date="2020-08" db="EMBL/GenBank/DDBJ databases">
        <title>Genome public.</title>
        <authorList>
            <person name="Liu C."/>
            <person name="Sun Q."/>
        </authorList>
    </citation>
    <scope>NUCLEOTIDE SEQUENCE</scope>
    <source>
        <strain evidence="2">NSJ-31</strain>
    </source>
</reference>
<dbReference type="GO" id="GO:0003677">
    <property type="term" value="F:DNA binding"/>
    <property type="evidence" value="ECO:0007669"/>
    <property type="project" value="InterPro"/>
</dbReference>
<feature type="domain" description="HTH cro/C1-type" evidence="1">
    <location>
        <begin position="11"/>
        <end position="66"/>
    </location>
</feature>
<dbReference type="Pfam" id="PF01381">
    <property type="entry name" value="HTH_3"/>
    <property type="match status" value="1"/>
</dbReference>
<proteinExistence type="predicted"/>
<gene>
    <name evidence="2" type="ORF">H8711_07265</name>
</gene>
<comment type="caution">
    <text evidence="2">The sequence shown here is derived from an EMBL/GenBank/DDBJ whole genome shotgun (WGS) entry which is preliminary data.</text>
</comment>
<evidence type="ECO:0000313" key="3">
    <source>
        <dbReference type="Proteomes" id="UP000653127"/>
    </source>
</evidence>